<dbReference type="EMBL" id="CP003697">
    <property type="protein sequence ID" value="AGF72740.1"/>
    <property type="molecule type" value="Genomic_DNA"/>
</dbReference>
<dbReference type="InterPro" id="IPR003593">
    <property type="entry name" value="AAA+_ATPase"/>
</dbReference>
<dbReference type="SUPFAM" id="SSF52540">
    <property type="entry name" value="P-loop containing nucleoside triphosphate hydrolases"/>
    <property type="match status" value="1"/>
</dbReference>
<dbReference type="AlphaFoldDB" id="M1NYZ9"/>
<evidence type="ECO:0000256" key="2">
    <source>
        <dbReference type="ARBA" id="ARBA00022448"/>
    </source>
</evidence>
<dbReference type="InterPro" id="IPR017871">
    <property type="entry name" value="ABC_transporter-like_CS"/>
</dbReference>
<dbReference type="STRING" id="1121362.A605_08690"/>
<dbReference type="RefSeq" id="WP_015401159.1">
    <property type="nucleotide sequence ID" value="NC_020302.1"/>
</dbReference>
<dbReference type="PROSITE" id="PS00211">
    <property type="entry name" value="ABC_TRANSPORTER_1"/>
    <property type="match status" value="1"/>
</dbReference>
<evidence type="ECO:0000313" key="7">
    <source>
        <dbReference type="Proteomes" id="UP000011723"/>
    </source>
</evidence>
<comment type="similarity">
    <text evidence="1">Belongs to the ABC transporter superfamily.</text>
</comment>
<evidence type="ECO:0000256" key="1">
    <source>
        <dbReference type="ARBA" id="ARBA00005417"/>
    </source>
</evidence>
<proteinExistence type="inferred from homology"/>
<keyword evidence="7" id="KW-1185">Reference proteome</keyword>
<dbReference type="SMART" id="SM00382">
    <property type="entry name" value="AAA"/>
    <property type="match status" value="1"/>
</dbReference>
<dbReference type="Proteomes" id="UP000011723">
    <property type="component" value="Chromosome"/>
</dbReference>
<dbReference type="OrthoDB" id="9804819at2"/>
<protein>
    <submittedName>
        <fullName evidence="6">ABC transporter ATP-binding protein</fullName>
    </submittedName>
</protein>
<evidence type="ECO:0000313" key="6">
    <source>
        <dbReference type="EMBL" id="AGF72740.1"/>
    </source>
</evidence>
<dbReference type="PATRIC" id="fig|1121362.3.peg.1754"/>
<accession>M1NYZ9</accession>
<dbReference type="GO" id="GO:0016887">
    <property type="term" value="F:ATP hydrolysis activity"/>
    <property type="evidence" value="ECO:0007669"/>
    <property type="project" value="InterPro"/>
</dbReference>
<dbReference type="eggNOG" id="COG1131">
    <property type="taxonomic scope" value="Bacteria"/>
</dbReference>
<dbReference type="Pfam" id="PF00005">
    <property type="entry name" value="ABC_tran"/>
    <property type="match status" value="1"/>
</dbReference>
<keyword evidence="3" id="KW-0547">Nucleotide-binding</keyword>
<evidence type="ECO:0000259" key="5">
    <source>
        <dbReference type="PROSITE" id="PS50893"/>
    </source>
</evidence>
<keyword evidence="2" id="KW-0813">Transport</keyword>
<dbReference type="PANTHER" id="PTHR43335">
    <property type="entry name" value="ABC TRANSPORTER, ATP-BINDING PROTEIN"/>
    <property type="match status" value="1"/>
</dbReference>
<feature type="domain" description="ABC transporter" evidence="5">
    <location>
        <begin position="2"/>
        <end position="227"/>
    </location>
</feature>
<dbReference type="HOGENOM" id="CLU_000604_1_2_11"/>
<evidence type="ECO:0000256" key="3">
    <source>
        <dbReference type="ARBA" id="ARBA00022741"/>
    </source>
</evidence>
<keyword evidence="4 6" id="KW-0067">ATP-binding</keyword>
<sequence length="301" mass="31709">MLTVERLTKTYRGHNAVRDLSFTVPDGQVTGFLGPNGSGKSTTMRMCVGLETPTSGTATFDGQAFRGLRHPSRVVGTLLDATWFHPGRTARAHLAAMAALAGLPTSRVDEVLDRVGILQVAQRKVGGYSLGMKQRLGLACALLGDPAHILLDEPVNGLDPEGVHWMRDQIRQFAAEGRAVLVSSHLLSEMALTADRLVVIGRGELIGSGTVEEFVGAAGSGTVEAEVSDPTTLVAALAGQGIAAEREGDTVTVTDTAVTTTLIGELCLDHRIVIRSLTRATPSLEEAFLGATADAVEYRAV</sequence>
<dbReference type="GO" id="GO:0005524">
    <property type="term" value="F:ATP binding"/>
    <property type="evidence" value="ECO:0007669"/>
    <property type="project" value="UniProtKB-KW"/>
</dbReference>
<dbReference type="Gene3D" id="3.40.50.300">
    <property type="entry name" value="P-loop containing nucleotide triphosphate hydrolases"/>
    <property type="match status" value="1"/>
</dbReference>
<reference evidence="6 7" key="1">
    <citation type="journal article" date="2012" name="Stand. Genomic Sci.">
        <title>Genome sequence of the halotolerant bacterium Corynebacterium halotolerans type strain YIM 70093(T) (= DSM 44683(T)).</title>
        <authorList>
            <person name="Ruckert C."/>
            <person name="Albersmeier A."/>
            <person name="Al-Dilaimi A."/>
            <person name="Niehaus K."/>
            <person name="Szczepanowski R."/>
            <person name="Kalinowski J."/>
        </authorList>
    </citation>
    <scope>NUCLEOTIDE SEQUENCE [LARGE SCALE GENOMIC DNA]</scope>
    <source>
        <strain evidence="6">YIM 70093</strain>
    </source>
</reference>
<dbReference type="KEGG" id="chn:A605_08690"/>
<dbReference type="InterPro" id="IPR027417">
    <property type="entry name" value="P-loop_NTPase"/>
</dbReference>
<evidence type="ECO:0000256" key="4">
    <source>
        <dbReference type="ARBA" id="ARBA00022840"/>
    </source>
</evidence>
<dbReference type="PANTHER" id="PTHR43335:SF4">
    <property type="entry name" value="ABC TRANSPORTER, ATP-BINDING PROTEIN"/>
    <property type="match status" value="1"/>
</dbReference>
<name>M1NYZ9_9CORY</name>
<organism evidence="6 7">
    <name type="scientific">Corynebacterium halotolerans YIM 70093 = DSM 44683</name>
    <dbReference type="NCBI Taxonomy" id="1121362"/>
    <lineage>
        <taxon>Bacteria</taxon>
        <taxon>Bacillati</taxon>
        <taxon>Actinomycetota</taxon>
        <taxon>Actinomycetes</taxon>
        <taxon>Mycobacteriales</taxon>
        <taxon>Corynebacteriaceae</taxon>
        <taxon>Corynebacterium</taxon>
    </lineage>
</organism>
<dbReference type="InterPro" id="IPR003439">
    <property type="entry name" value="ABC_transporter-like_ATP-bd"/>
</dbReference>
<dbReference type="PROSITE" id="PS50893">
    <property type="entry name" value="ABC_TRANSPORTER_2"/>
    <property type="match status" value="1"/>
</dbReference>
<gene>
    <name evidence="6" type="ORF">A605_08690</name>
</gene>